<feature type="transmembrane region" description="Helical" evidence="1">
    <location>
        <begin position="113"/>
        <end position="135"/>
    </location>
</feature>
<dbReference type="KEGG" id="ten:LPB136_10980"/>
<dbReference type="EMBL" id="CP018155">
    <property type="protein sequence ID" value="APG65855.1"/>
    <property type="molecule type" value="Genomic_DNA"/>
</dbReference>
<feature type="transmembrane region" description="Helical" evidence="1">
    <location>
        <begin position="196"/>
        <end position="219"/>
    </location>
</feature>
<reference evidence="2 3" key="1">
    <citation type="submission" date="2016-11" db="EMBL/GenBank/DDBJ databases">
        <title>Tenacibaculum sp. LPB0136, isolated from marine environment.</title>
        <authorList>
            <person name="Kim E."/>
            <person name="Yi H."/>
        </authorList>
    </citation>
    <scope>NUCLEOTIDE SEQUENCE [LARGE SCALE GENOMIC DNA]</scope>
    <source>
        <strain evidence="2 3">LPB0136</strain>
    </source>
</reference>
<evidence type="ECO:0000256" key="1">
    <source>
        <dbReference type="SAM" id="Phobius"/>
    </source>
</evidence>
<evidence type="ECO:0000313" key="3">
    <source>
        <dbReference type="Proteomes" id="UP000181898"/>
    </source>
</evidence>
<feature type="transmembrane region" description="Helical" evidence="1">
    <location>
        <begin position="58"/>
        <end position="79"/>
    </location>
</feature>
<feature type="transmembrane region" description="Helical" evidence="1">
    <location>
        <begin position="168"/>
        <end position="184"/>
    </location>
</feature>
<dbReference type="Proteomes" id="UP000181898">
    <property type="component" value="Chromosome"/>
</dbReference>
<dbReference type="AlphaFoldDB" id="A0A1L3JL35"/>
<keyword evidence="3" id="KW-1185">Reference proteome</keyword>
<evidence type="ECO:0008006" key="4">
    <source>
        <dbReference type="Google" id="ProtNLM"/>
    </source>
</evidence>
<sequence length="424" mass="49408">MKKHLKYYINEKVILNTIFVLCFFIYLKKLPIGVETQPFILFFLGLVLVFFNKIKLAFLDQFLVLHLIILTVYFTIQFILYQTGLIAFFTYLVGPVIYFSFKNKIHLLSLKKVKYISLLFIVLASVIFFKIPLLYDFIKWFYSLFIPRPGWIDGDSIRGFSLIAPEPSYFAFPAVLLLVLLDLFQYKSKSVKWYKIALLIVIILSKSALVFLYVFIYIFFFYLGNKPFEMLKKISQQKIIIFSSIFLVLIIALFFIDSRVSQVFNNVTDYFYKEDGFKKLLLAEQSGSTRFIINYFGFTSIEFAPFGWGIGEFQNNFKIIGNQFPEIMSKHWIFKTAVLYNTPLKAQTYFANLAGDLGIFSIAGFIFVFLSIFKNTGNNIKRGLQWLVPIMLILVQGQISNPIPWILLAIINSNNLRKELVGKR</sequence>
<feature type="transmembrane region" description="Helical" evidence="1">
    <location>
        <begin position="7"/>
        <end position="26"/>
    </location>
</feature>
<feature type="transmembrane region" description="Helical" evidence="1">
    <location>
        <begin position="239"/>
        <end position="256"/>
    </location>
</feature>
<dbReference type="RefSeq" id="WP_072556379.1">
    <property type="nucleotide sequence ID" value="NZ_CP018155.1"/>
</dbReference>
<protein>
    <recommendedName>
        <fullName evidence="4">Polysaccharide polymerase</fullName>
    </recommendedName>
</protein>
<keyword evidence="1" id="KW-0472">Membrane</keyword>
<name>A0A1L3JL35_9FLAO</name>
<feature type="transmembrane region" description="Helical" evidence="1">
    <location>
        <begin position="384"/>
        <end position="411"/>
    </location>
</feature>
<organism evidence="2 3">
    <name type="scientific">Tenacibaculum todarodis</name>
    <dbReference type="NCBI Taxonomy" id="1850252"/>
    <lineage>
        <taxon>Bacteria</taxon>
        <taxon>Pseudomonadati</taxon>
        <taxon>Bacteroidota</taxon>
        <taxon>Flavobacteriia</taxon>
        <taxon>Flavobacteriales</taxon>
        <taxon>Flavobacteriaceae</taxon>
        <taxon>Tenacibaculum</taxon>
    </lineage>
</organism>
<evidence type="ECO:0000313" key="2">
    <source>
        <dbReference type="EMBL" id="APG65855.1"/>
    </source>
</evidence>
<gene>
    <name evidence="2" type="ORF">LPB136_10980</name>
</gene>
<dbReference type="STRING" id="1850252.LPB136_10980"/>
<feature type="transmembrane region" description="Helical" evidence="1">
    <location>
        <begin position="349"/>
        <end position="372"/>
    </location>
</feature>
<accession>A0A1L3JL35</accession>
<proteinExistence type="predicted"/>
<feature type="transmembrane region" description="Helical" evidence="1">
    <location>
        <begin position="32"/>
        <end position="51"/>
    </location>
</feature>
<keyword evidence="1" id="KW-0812">Transmembrane</keyword>
<keyword evidence="1" id="KW-1133">Transmembrane helix</keyword>
<dbReference type="OrthoDB" id="9838779at2"/>
<feature type="transmembrane region" description="Helical" evidence="1">
    <location>
        <begin position="85"/>
        <end position="101"/>
    </location>
</feature>